<protein>
    <submittedName>
        <fullName evidence="9">1-aminocyclopropane-1-carboxylate oxidase</fullName>
    </submittedName>
</protein>
<accession>A0AAD7QER8</accession>
<evidence type="ECO:0000256" key="2">
    <source>
        <dbReference type="ARBA" id="ARBA00008056"/>
    </source>
</evidence>
<evidence type="ECO:0000256" key="5">
    <source>
        <dbReference type="ARBA" id="ARBA00023004"/>
    </source>
</evidence>
<evidence type="ECO:0000256" key="1">
    <source>
        <dbReference type="ARBA" id="ARBA00001962"/>
    </source>
</evidence>
<keyword evidence="4 6" id="KW-0560">Oxidoreductase</keyword>
<dbReference type="InterPro" id="IPR027443">
    <property type="entry name" value="IPNS-like_sf"/>
</dbReference>
<dbReference type="Pfam" id="PF14226">
    <property type="entry name" value="DIOX_N"/>
    <property type="match status" value="1"/>
</dbReference>
<dbReference type="PANTHER" id="PTHR10209:SF429">
    <property type="entry name" value="1-AMINOCYCLOPROPANE-1-CARBOXYLATE OXIDASE HOMOLOG 1-LIKE"/>
    <property type="match status" value="1"/>
</dbReference>
<keyword evidence="3 6" id="KW-0479">Metal-binding</keyword>
<feature type="domain" description="Fe2OG dioxygenase" evidence="8">
    <location>
        <begin position="220"/>
        <end position="322"/>
    </location>
</feature>
<feature type="region of interest" description="Disordered" evidence="7">
    <location>
        <begin position="1"/>
        <end position="26"/>
    </location>
</feature>
<evidence type="ECO:0000256" key="3">
    <source>
        <dbReference type="ARBA" id="ARBA00022723"/>
    </source>
</evidence>
<dbReference type="Pfam" id="PF03171">
    <property type="entry name" value="2OG-FeII_Oxy"/>
    <property type="match status" value="1"/>
</dbReference>
<evidence type="ECO:0000256" key="7">
    <source>
        <dbReference type="SAM" id="MobiDB-lite"/>
    </source>
</evidence>
<dbReference type="EMBL" id="JARAOO010000002">
    <property type="protein sequence ID" value="KAJ7979895.1"/>
    <property type="molecule type" value="Genomic_DNA"/>
</dbReference>
<dbReference type="PANTHER" id="PTHR10209">
    <property type="entry name" value="OXIDOREDUCTASE, 2OG-FE II OXYGENASE FAMILY PROTEIN"/>
    <property type="match status" value="1"/>
</dbReference>
<proteinExistence type="inferred from homology"/>
<dbReference type="GO" id="GO:0051213">
    <property type="term" value="F:dioxygenase activity"/>
    <property type="evidence" value="ECO:0007669"/>
    <property type="project" value="UniProtKB-ARBA"/>
</dbReference>
<comment type="cofactor">
    <cofactor evidence="1">
        <name>Fe cation</name>
        <dbReference type="ChEBI" id="CHEBI:24875"/>
    </cofactor>
</comment>
<gene>
    <name evidence="9" type="ORF">O6P43_003239</name>
</gene>
<dbReference type="AlphaFoldDB" id="A0AAD7QER8"/>
<dbReference type="KEGG" id="qsa:O6P43_003239"/>
<dbReference type="InterPro" id="IPR026992">
    <property type="entry name" value="DIOX_N"/>
</dbReference>
<dbReference type="GO" id="GO:0046872">
    <property type="term" value="F:metal ion binding"/>
    <property type="evidence" value="ECO:0007669"/>
    <property type="project" value="UniProtKB-KW"/>
</dbReference>
<name>A0AAD7QER8_QUISA</name>
<dbReference type="PROSITE" id="PS51471">
    <property type="entry name" value="FE2OG_OXY"/>
    <property type="match status" value="1"/>
</dbReference>
<dbReference type="Proteomes" id="UP001163823">
    <property type="component" value="Chromosome 2"/>
</dbReference>
<dbReference type="SUPFAM" id="SSF51197">
    <property type="entry name" value="Clavaminate synthase-like"/>
    <property type="match status" value="1"/>
</dbReference>
<dbReference type="Gene3D" id="2.60.120.330">
    <property type="entry name" value="B-lactam Antibiotic, Isopenicillin N Synthase, Chain"/>
    <property type="match status" value="1"/>
</dbReference>
<evidence type="ECO:0000313" key="10">
    <source>
        <dbReference type="Proteomes" id="UP001163823"/>
    </source>
</evidence>
<evidence type="ECO:0000256" key="4">
    <source>
        <dbReference type="ARBA" id="ARBA00023002"/>
    </source>
</evidence>
<keyword evidence="5 6" id="KW-0408">Iron</keyword>
<dbReference type="FunFam" id="2.60.120.330:FF:000005">
    <property type="entry name" value="1-aminocyclopropane-1-carboxylate oxidase homolog 1"/>
    <property type="match status" value="1"/>
</dbReference>
<comment type="similarity">
    <text evidence="2 6">Belongs to the iron/ascorbate-dependent oxidoreductase family.</text>
</comment>
<evidence type="ECO:0000256" key="6">
    <source>
        <dbReference type="RuleBase" id="RU003682"/>
    </source>
</evidence>
<keyword evidence="10" id="KW-1185">Reference proteome</keyword>
<dbReference type="InterPro" id="IPR005123">
    <property type="entry name" value="Oxoglu/Fe-dep_dioxygenase_dom"/>
</dbReference>
<dbReference type="InterPro" id="IPR044861">
    <property type="entry name" value="IPNS-like_FE2OG_OXY"/>
</dbReference>
<sequence length="370" mass="41699">MDATVDTDNKPSAGNGHSGYDRNKEVKAFDETKEGVKGLVDTGIKKIPRIFIRPPDEVAEDSKFTCNNNLHVPLIDLGDIRGDQHKKIVDEVRIASESWGFFQVVNHGIPSSVLEEMIKGVREFNEQDHEVRKKFYTRDRARKVRVNSNLDLYRSRAAGWRDSLVISMGSSDIEPEELPAACRTTTVEYIKHVKKLGETLFEVLSEALDLKPDYLRAMACSKECSFVCHYYPACPEPEIALGVKKHSDPSFLTILLQDQIGGLQVLHDNHWVGVHPISGGLVINIGDLLQIISNDKFKSVQHRALVNHIDPRISVACFFLGEGTAVYKPIKELTSEENPPRYRDVGGREFNDKFYSQGIDQKAVLEHFKV</sequence>
<organism evidence="9 10">
    <name type="scientific">Quillaja saponaria</name>
    <name type="common">Soap bark tree</name>
    <dbReference type="NCBI Taxonomy" id="32244"/>
    <lineage>
        <taxon>Eukaryota</taxon>
        <taxon>Viridiplantae</taxon>
        <taxon>Streptophyta</taxon>
        <taxon>Embryophyta</taxon>
        <taxon>Tracheophyta</taxon>
        <taxon>Spermatophyta</taxon>
        <taxon>Magnoliopsida</taxon>
        <taxon>eudicotyledons</taxon>
        <taxon>Gunneridae</taxon>
        <taxon>Pentapetalae</taxon>
        <taxon>rosids</taxon>
        <taxon>fabids</taxon>
        <taxon>Fabales</taxon>
        <taxon>Quillajaceae</taxon>
        <taxon>Quillaja</taxon>
    </lineage>
</organism>
<reference evidence="9" key="1">
    <citation type="journal article" date="2023" name="Science">
        <title>Elucidation of the pathway for biosynthesis of saponin adjuvants from the soapbark tree.</title>
        <authorList>
            <person name="Reed J."/>
            <person name="Orme A."/>
            <person name="El-Demerdash A."/>
            <person name="Owen C."/>
            <person name="Martin L.B.B."/>
            <person name="Misra R.C."/>
            <person name="Kikuchi S."/>
            <person name="Rejzek M."/>
            <person name="Martin A.C."/>
            <person name="Harkess A."/>
            <person name="Leebens-Mack J."/>
            <person name="Louveau T."/>
            <person name="Stephenson M.J."/>
            <person name="Osbourn A."/>
        </authorList>
    </citation>
    <scope>NUCLEOTIDE SEQUENCE</scope>
    <source>
        <strain evidence="9">S10</strain>
    </source>
</reference>
<comment type="caution">
    <text evidence="9">The sequence shown here is derived from an EMBL/GenBank/DDBJ whole genome shotgun (WGS) entry which is preliminary data.</text>
</comment>
<evidence type="ECO:0000259" key="8">
    <source>
        <dbReference type="PROSITE" id="PS51471"/>
    </source>
</evidence>
<evidence type="ECO:0000313" key="9">
    <source>
        <dbReference type="EMBL" id="KAJ7979895.1"/>
    </source>
</evidence>